<dbReference type="EMBL" id="BK014713">
    <property type="protein sequence ID" value="DAD69009.1"/>
    <property type="molecule type" value="Genomic_DNA"/>
</dbReference>
<accession>A0A8S5LGR4</accession>
<proteinExistence type="predicted"/>
<protein>
    <submittedName>
        <fullName evidence="1">Pyocin activator protein PrtN</fullName>
    </submittedName>
</protein>
<reference evidence="1" key="1">
    <citation type="journal article" date="2021" name="Proc. Natl. Acad. Sci. U.S.A.">
        <title>A Catalog of Tens of Thousands of Viruses from Human Metagenomes Reveals Hidden Associations with Chronic Diseases.</title>
        <authorList>
            <person name="Tisza M.J."/>
            <person name="Buck C.B."/>
        </authorList>
    </citation>
    <scope>NUCLEOTIDE SEQUENCE</scope>
    <source>
        <strain evidence="1">CtDo63</strain>
    </source>
</reference>
<organism evidence="1">
    <name type="scientific">Siphoviridae sp. ctDo63</name>
    <dbReference type="NCBI Taxonomy" id="2823571"/>
    <lineage>
        <taxon>Viruses</taxon>
        <taxon>Duplodnaviria</taxon>
        <taxon>Heunggongvirae</taxon>
        <taxon>Uroviricota</taxon>
        <taxon>Caudoviricetes</taxon>
    </lineage>
</organism>
<sequence length="64" mass="7098">MRKHTPPVPSTPFMNVRDAARATGLSEYYLRKELAKGTIPHLKSGRCIMINVPALLVQLGVPQK</sequence>
<evidence type="ECO:0000313" key="1">
    <source>
        <dbReference type="EMBL" id="DAD69009.1"/>
    </source>
</evidence>
<name>A0A8S5LGR4_9CAUD</name>